<organism evidence="2 3">
    <name type="scientific">Trifolium pratense</name>
    <name type="common">Red clover</name>
    <dbReference type="NCBI Taxonomy" id="57577"/>
    <lineage>
        <taxon>Eukaryota</taxon>
        <taxon>Viridiplantae</taxon>
        <taxon>Streptophyta</taxon>
        <taxon>Embryophyta</taxon>
        <taxon>Tracheophyta</taxon>
        <taxon>Spermatophyta</taxon>
        <taxon>Magnoliopsida</taxon>
        <taxon>eudicotyledons</taxon>
        <taxon>Gunneridae</taxon>
        <taxon>Pentapetalae</taxon>
        <taxon>rosids</taxon>
        <taxon>fabids</taxon>
        <taxon>Fabales</taxon>
        <taxon>Fabaceae</taxon>
        <taxon>Papilionoideae</taxon>
        <taxon>50 kb inversion clade</taxon>
        <taxon>NPAAA clade</taxon>
        <taxon>Hologalegina</taxon>
        <taxon>IRL clade</taxon>
        <taxon>Trifolieae</taxon>
        <taxon>Trifolium</taxon>
    </lineage>
</organism>
<dbReference type="ExpressionAtlas" id="A0A2K3L7G5">
    <property type="expression patterns" value="baseline"/>
</dbReference>
<reference evidence="2 3" key="1">
    <citation type="journal article" date="2014" name="Am. J. Bot.">
        <title>Genome assembly and annotation for red clover (Trifolium pratense; Fabaceae).</title>
        <authorList>
            <person name="Istvanek J."/>
            <person name="Jaros M."/>
            <person name="Krenek A."/>
            <person name="Repkova J."/>
        </authorList>
    </citation>
    <scope>NUCLEOTIDE SEQUENCE [LARGE SCALE GENOMIC DNA]</scope>
    <source>
        <strain evidence="3">cv. Tatra</strain>
        <tissue evidence="2">Young leaves</tissue>
    </source>
</reference>
<dbReference type="PANTHER" id="PTHR33373">
    <property type="entry name" value="OS07G0479600 PROTEIN"/>
    <property type="match status" value="1"/>
</dbReference>
<dbReference type="Proteomes" id="UP000236291">
    <property type="component" value="Unassembled WGS sequence"/>
</dbReference>
<dbReference type="STRING" id="57577.A0A2K3L7G5"/>
<comment type="caution">
    <text evidence="2">The sequence shown here is derived from an EMBL/GenBank/DDBJ whole genome shotgun (WGS) entry which is preliminary data.</text>
</comment>
<proteinExistence type="predicted"/>
<evidence type="ECO:0000313" key="2">
    <source>
        <dbReference type="EMBL" id="PNX74469.1"/>
    </source>
</evidence>
<evidence type="ECO:0000313" key="3">
    <source>
        <dbReference type="Proteomes" id="UP000236291"/>
    </source>
</evidence>
<gene>
    <name evidence="2" type="ORF">L195_g030389</name>
</gene>
<feature type="domain" description="Gag1-like clamp" evidence="1">
    <location>
        <begin position="1"/>
        <end position="38"/>
    </location>
</feature>
<reference evidence="2 3" key="2">
    <citation type="journal article" date="2017" name="Front. Plant Sci.">
        <title>Gene Classification and Mining of Molecular Markers Useful in Red Clover (Trifolium pratense) Breeding.</title>
        <authorList>
            <person name="Istvanek J."/>
            <person name="Dluhosova J."/>
            <person name="Dluhos P."/>
            <person name="Patkova L."/>
            <person name="Nedelnik J."/>
            <person name="Repkova J."/>
        </authorList>
    </citation>
    <scope>NUCLEOTIDE SEQUENCE [LARGE SCALE GENOMIC DNA]</scope>
    <source>
        <strain evidence="3">cv. Tatra</strain>
        <tissue evidence="2">Young leaves</tissue>
    </source>
</reference>
<accession>A0A2K3L7G5</accession>
<dbReference type="Pfam" id="PF13259">
    <property type="entry name" value="clamp_Gag1-like"/>
    <property type="match status" value="1"/>
</dbReference>
<sequence length="112" mass="12604">SWNATYETLLGTNKPFPRRIPLGEMVEFLVDIWELEGMCAVMQQTEIAEANYSNYAVDRACDRAGRREQQRDTAGAVVIRDGRHQIGMNNPIWTTPEQGTFKCNVDAAIVKG</sequence>
<dbReference type="PANTHER" id="PTHR33373:SF27">
    <property type="entry name" value="DUF4050 FAMILY PROTEIN"/>
    <property type="match status" value="1"/>
</dbReference>
<name>A0A2K3L7G5_TRIPR</name>
<protein>
    <recommendedName>
        <fullName evidence="1">Gag1-like clamp domain-containing protein</fullName>
    </recommendedName>
</protein>
<dbReference type="InterPro" id="IPR025124">
    <property type="entry name" value="Gag1-like_clamp"/>
</dbReference>
<dbReference type="AlphaFoldDB" id="A0A2K3L7G5"/>
<evidence type="ECO:0000259" key="1">
    <source>
        <dbReference type="Pfam" id="PF13259"/>
    </source>
</evidence>
<dbReference type="EMBL" id="ASHM01027563">
    <property type="protein sequence ID" value="PNX74469.1"/>
    <property type="molecule type" value="Genomic_DNA"/>
</dbReference>
<feature type="non-terminal residue" evidence="2">
    <location>
        <position position="1"/>
    </location>
</feature>